<dbReference type="GO" id="GO:0003824">
    <property type="term" value="F:catalytic activity"/>
    <property type="evidence" value="ECO:0007669"/>
    <property type="project" value="InterPro"/>
</dbReference>
<dbReference type="EMBL" id="CP053564">
    <property type="protein sequence ID" value="QJY47392.1"/>
    <property type="molecule type" value="Genomic_DNA"/>
</dbReference>
<reference evidence="2 3" key="1">
    <citation type="submission" date="2020-05" db="EMBL/GenBank/DDBJ databases">
        <authorList>
            <person name="Mo P."/>
        </authorList>
    </citation>
    <scope>NUCLEOTIDE SEQUENCE [LARGE SCALE GENOMIC DNA]</scope>
    <source>
        <strain evidence="2 3">Gen01</strain>
    </source>
</reference>
<evidence type="ECO:0008006" key="4">
    <source>
        <dbReference type="Google" id="ProtNLM"/>
    </source>
</evidence>
<dbReference type="InterPro" id="IPR050509">
    <property type="entry name" value="CoA-transferase_III"/>
</dbReference>
<dbReference type="Gene3D" id="3.30.1540.10">
    <property type="entry name" value="formyl-coa transferase, domain 3"/>
    <property type="match status" value="2"/>
</dbReference>
<sequence>MTRPLDGLRVVDLGQWLAAPLVAAWLADAGADVVRVDPPGGPRWAHPADAVLQRGKRSIVLDLRSDGDLDVAQQLVARADVVLESFRPGVMDRLGLGAEAMTTAHPRLLYCSIPGFSADDPRAGLPGWEGVVESAAGLYLFPGCRPMDYVGHRDGEPIFSALPLASAYGAFVAAHSIAAALVARERSGRGQRIEVPLFDAAFELIGANVMQTERPRPPTTAPKVTLESPQLGHYRCADGKWLELCLFQDQHLRWFADTFLPQEHIDDGMGDADRMLTDPDLQVRARERYARLLATRPAREWEIAINDESGASAALCQTAEEWLTTDSHARDSGAVIDLDDHEYGTTAQAGFPVRMSRTPWSVAFPRRPLDADRAEILGELARPEPTPADPPATPGDDPAQALAGVRVLDMAQVLAGPTVGRILAEYGAEVVKVHSLLDRQLAMHLYTNSGKSSVMLDLKTAEGMDVFRTLSADADIVVQNFTRGVADRMGIGEQSVRTYNPDVVYVSISAFGHEGYRGGWRGREQLGQGPTGIQVRVGGDGEPVMSPYPLNDYGSGNLAAFGALLALYHRMRGGEGQHVQSSLTHSATFLQLPFMVAFPGREWDEPAGPRARGWGPFDRLYAGSDDWFYLCAPRGLDALPDLAGLDEEQLATTFASAPAQEWVDRLVAAGVAAHVLVDQSDLMTDPVTRARGLAIEREHPGEGRVRMAGPSARLSHTPARATRPAGRPGSDTRAVLDGLGLDSADLIARGVASDGLPDGTEFIGLFR</sequence>
<keyword evidence="3" id="KW-1185">Reference proteome</keyword>
<dbReference type="Proteomes" id="UP000505377">
    <property type="component" value="Chromosome"/>
</dbReference>
<dbReference type="SUPFAM" id="SSF89796">
    <property type="entry name" value="CoA-transferase family III (CaiB/BaiF)"/>
    <property type="match status" value="2"/>
</dbReference>
<evidence type="ECO:0000313" key="2">
    <source>
        <dbReference type="EMBL" id="QJY47392.1"/>
    </source>
</evidence>
<evidence type="ECO:0000256" key="1">
    <source>
        <dbReference type="SAM" id="MobiDB-lite"/>
    </source>
</evidence>
<organism evidence="2 3">
    <name type="scientific">Pseudonocardia broussonetiae</name>
    <dbReference type="NCBI Taxonomy" id="2736640"/>
    <lineage>
        <taxon>Bacteria</taxon>
        <taxon>Bacillati</taxon>
        <taxon>Actinomycetota</taxon>
        <taxon>Actinomycetes</taxon>
        <taxon>Pseudonocardiales</taxon>
        <taxon>Pseudonocardiaceae</taxon>
        <taxon>Pseudonocardia</taxon>
    </lineage>
</organism>
<dbReference type="AlphaFoldDB" id="A0A6M6JL87"/>
<feature type="region of interest" description="Disordered" evidence="1">
    <location>
        <begin position="703"/>
        <end position="731"/>
    </location>
</feature>
<dbReference type="InterPro" id="IPR044855">
    <property type="entry name" value="CoA-Trfase_III_dom3_sf"/>
</dbReference>
<dbReference type="Pfam" id="PF02515">
    <property type="entry name" value="CoA_transf_3"/>
    <property type="match status" value="2"/>
</dbReference>
<accession>A0A6M6JL87</accession>
<evidence type="ECO:0000313" key="3">
    <source>
        <dbReference type="Proteomes" id="UP000505377"/>
    </source>
</evidence>
<dbReference type="RefSeq" id="WP_172159948.1">
    <property type="nucleotide sequence ID" value="NZ_CP053564.1"/>
</dbReference>
<dbReference type="InterPro" id="IPR003673">
    <property type="entry name" value="CoA-Trfase_fam_III"/>
</dbReference>
<dbReference type="PANTHER" id="PTHR48228">
    <property type="entry name" value="SUCCINYL-COA--D-CITRAMALATE COA-TRANSFERASE"/>
    <property type="match status" value="1"/>
</dbReference>
<dbReference type="Gene3D" id="3.40.50.10540">
    <property type="entry name" value="Crotonobetainyl-coa:carnitine coa-transferase, domain 1"/>
    <property type="match status" value="3"/>
</dbReference>
<dbReference type="InterPro" id="IPR023606">
    <property type="entry name" value="CoA-Trfase_III_dom_1_sf"/>
</dbReference>
<dbReference type="PANTHER" id="PTHR48228:SF5">
    <property type="entry name" value="ALPHA-METHYLACYL-COA RACEMASE"/>
    <property type="match status" value="1"/>
</dbReference>
<dbReference type="KEGG" id="pbro:HOP40_17555"/>
<gene>
    <name evidence="2" type="ORF">HOP40_17555</name>
</gene>
<proteinExistence type="predicted"/>
<protein>
    <recommendedName>
        <fullName evidence="4">CoA transferase</fullName>
    </recommendedName>
</protein>
<name>A0A6M6JL87_9PSEU</name>